<evidence type="ECO:0008006" key="4">
    <source>
        <dbReference type="Google" id="ProtNLM"/>
    </source>
</evidence>
<feature type="compositionally biased region" description="Low complexity" evidence="1">
    <location>
        <begin position="207"/>
        <end position="222"/>
    </location>
</feature>
<name>A0ABP0ELX5_9ASCO</name>
<accession>A0ABP0ELX5</accession>
<evidence type="ECO:0000313" key="3">
    <source>
        <dbReference type="Proteomes" id="UP001497600"/>
    </source>
</evidence>
<protein>
    <recommendedName>
        <fullName evidence="4">C2H2-type domain-containing protein</fullName>
    </recommendedName>
</protein>
<dbReference type="EMBL" id="OZ004260">
    <property type="protein sequence ID" value="CAK7920859.1"/>
    <property type="molecule type" value="Genomic_DNA"/>
</dbReference>
<organism evidence="2 3">
    <name type="scientific">[Candida] anglica</name>
    <dbReference type="NCBI Taxonomy" id="148631"/>
    <lineage>
        <taxon>Eukaryota</taxon>
        <taxon>Fungi</taxon>
        <taxon>Dikarya</taxon>
        <taxon>Ascomycota</taxon>
        <taxon>Saccharomycotina</taxon>
        <taxon>Pichiomycetes</taxon>
        <taxon>Debaryomycetaceae</taxon>
        <taxon>Kurtzmaniella</taxon>
    </lineage>
</organism>
<feature type="compositionally biased region" description="Basic residues" evidence="1">
    <location>
        <begin position="90"/>
        <end position="104"/>
    </location>
</feature>
<gene>
    <name evidence="2" type="ORF">CAAN4_H07382</name>
</gene>
<feature type="region of interest" description="Disordered" evidence="1">
    <location>
        <begin position="86"/>
        <end position="108"/>
    </location>
</feature>
<keyword evidence="3" id="KW-1185">Reference proteome</keyword>
<evidence type="ECO:0000256" key="1">
    <source>
        <dbReference type="SAM" id="MobiDB-lite"/>
    </source>
</evidence>
<reference evidence="2 3" key="1">
    <citation type="submission" date="2024-01" db="EMBL/GenBank/DDBJ databases">
        <authorList>
            <consortium name="Genoscope - CEA"/>
            <person name="William W."/>
        </authorList>
    </citation>
    <scope>NUCLEOTIDE SEQUENCE [LARGE SCALE GENOMIC DNA]</scope>
    <source>
        <strain evidence="2 3">29B2s-10</strain>
    </source>
</reference>
<feature type="compositionally biased region" description="Polar residues" evidence="1">
    <location>
        <begin position="185"/>
        <end position="199"/>
    </location>
</feature>
<proteinExistence type="predicted"/>
<evidence type="ECO:0000313" key="2">
    <source>
        <dbReference type="EMBL" id="CAK7920859.1"/>
    </source>
</evidence>
<dbReference type="Proteomes" id="UP001497600">
    <property type="component" value="Chromosome H"/>
</dbReference>
<sequence>MELLDYSGNAGFNLKSSSESEEEYQIMSTYFHSQASDNDSSYTNDTDYEYKQPMALVSGSGSGSAVSSAVSLVPSHQPAPISSTLATTHSHGHTHTHSHGHPHIHSYTQPEYSYGQAFDDESSISVPNSAVVPTVPMMDLYSSSLLVKSSQQPPLFPTSFYPEDPRPLPIAAAAAAGASGGASANTPVVNPVQTPSLRHQPSPPQSTPTSQQTPSIQTTSTPASLPISSPQLNMHEYPDMTTMVNSNSSMVVPMVDSTFVDLHICTICSKRITRDMSRHMRTHQIIPRFSCTFPKSQCNHKSGRFNRPYDFKKHLLNRHFKFDIPDIKRIHNLSDKLDHTGSCPCGLRFVGKDWLDFHILTPDRSKRCPCIEVSA</sequence>
<feature type="region of interest" description="Disordered" evidence="1">
    <location>
        <begin position="180"/>
        <end position="229"/>
    </location>
</feature>